<dbReference type="PANTHER" id="PTHR10655">
    <property type="entry name" value="LYSOPHOSPHOLIPASE-RELATED"/>
    <property type="match status" value="1"/>
</dbReference>
<comment type="similarity">
    <text evidence="1">Belongs to the AB hydrolase superfamily. AB hydrolase 2 family.</text>
</comment>
<sequence>MSANSYSLLNNAIVIEPKVEARYSVIWLHGLGDSGAGFAPVVPALGLPADHAIRFIFPHAPEQPVTINGGYVMRSWYDIKSMDLHDRADMEGVLASESLVKALLEAEIAKGIPAGRIVLAGFSQGGVMSLFTGLRFPERLAGIMALSCYLPQGDALPEQLSAANAGTRILQQHGTEDDVVPLFAGEMAASALKKAGYPLQWQTYTMPHSVLPNQLTDIANWLLETFAKAE</sequence>
<dbReference type="AlphaFoldDB" id="A0A974XHT8"/>
<dbReference type="Pfam" id="PF02230">
    <property type="entry name" value="Abhydrolase_2"/>
    <property type="match status" value="1"/>
</dbReference>
<evidence type="ECO:0000313" key="4">
    <source>
        <dbReference type="EMBL" id="QSX28672.1"/>
    </source>
</evidence>
<protein>
    <submittedName>
        <fullName evidence="4">Carboxylesterase</fullName>
    </submittedName>
</protein>
<proteinExistence type="inferred from homology"/>
<name>A0A974XHT8_9GAMM</name>
<organism evidence="4 5">
    <name type="scientific">Shewanella cyperi</name>
    <dbReference type="NCBI Taxonomy" id="2814292"/>
    <lineage>
        <taxon>Bacteria</taxon>
        <taxon>Pseudomonadati</taxon>
        <taxon>Pseudomonadota</taxon>
        <taxon>Gammaproteobacteria</taxon>
        <taxon>Alteromonadales</taxon>
        <taxon>Shewanellaceae</taxon>
        <taxon>Shewanella</taxon>
    </lineage>
</organism>
<dbReference type="InterPro" id="IPR003140">
    <property type="entry name" value="PLipase/COase/thioEstase"/>
</dbReference>
<reference evidence="4 5" key="1">
    <citation type="submission" date="2021-03" db="EMBL/GenBank/DDBJ databases">
        <title>Novel species identification of genus Shewanella.</title>
        <authorList>
            <person name="Liu G."/>
            <person name="Zhang Q."/>
        </authorList>
    </citation>
    <scope>NUCLEOTIDE SEQUENCE [LARGE SCALE GENOMIC DNA]</scope>
    <source>
        <strain evidence="4 5">FJAT-53726</strain>
    </source>
</reference>
<dbReference type="InterPro" id="IPR050565">
    <property type="entry name" value="LYPA1-2/EST-like"/>
</dbReference>
<dbReference type="PANTHER" id="PTHR10655:SF17">
    <property type="entry name" value="LYSOPHOSPHOLIPASE-LIKE PROTEIN 1"/>
    <property type="match status" value="1"/>
</dbReference>
<keyword evidence="2" id="KW-0378">Hydrolase</keyword>
<dbReference type="GO" id="GO:0016787">
    <property type="term" value="F:hydrolase activity"/>
    <property type="evidence" value="ECO:0007669"/>
    <property type="project" value="UniProtKB-KW"/>
</dbReference>
<feature type="domain" description="Phospholipase/carboxylesterase/thioesterase" evidence="3">
    <location>
        <begin position="10"/>
        <end position="222"/>
    </location>
</feature>
<dbReference type="SUPFAM" id="SSF53474">
    <property type="entry name" value="alpha/beta-Hydrolases"/>
    <property type="match status" value="1"/>
</dbReference>
<dbReference type="RefSeq" id="WP_207319984.1">
    <property type="nucleotide sequence ID" value="NZ_CP071501.1"/>
</dbReference>
<evidence type="ECO:0000313" key="5">
    <source>
        <dbReference type="Proteomes" id="UP000663281"/>
    </source>
</evidence>
<evidence type="ECO:0000256" key="2">
    <source>
        <dbReference type="ARBA" id="ARBA00022801"/>
    </source>
</evidence>
<evidence type="ECO:0000259" key="3">
    <source>
        <dbReference type="Pfam" id="PF02230"/>
    </source>
</evidence>
<evidence type="ECO:0000256" key="1">
    <source>
        <dbReference type="ARBA" id="ARBA00006499"/>
    </source>
</evidence>
<dbReference type="EMBL" id="CP071504">
    <property type="protein sequence ID" value="QSX28672.1"/>
    <property type="molecule type" value="Genomic_DNA"/>
</dbReference>
<dbReference type="InterPro" id="IPR029058">
    <property type="entry name" value="AB_hydrolase_fold"/>
</dbReference>
<dbReference type="Proteomes" id="UP000663281">
    <property type="component" value="Chromosome"/>
</dbReference>
<gene>
    <name evidence="4" type="ORF">JYB88_10255</name>
</gene>
<keyword evidence="5" id="KW-1185">Reference proteome</keyword>
<dbReference type="Gene3D" id="3.40.50.1820">
    <property type="entry name" value="alpha/beta hydrolase"/>
    <property type="match status" value="1"/>
</dbReference>
<dbReference type="KEGG" id="scyp:JYB88_10255"/>
<accession>A0A974XHT8</accession>